<dbReference type="AlphaFoldDB" id="A0A6G7YRT5"/>
<keyword evidence="1" id="KW-1133">Transmembrane helix</keyword>
<feature type="transmembrane region" description="Helical" evidence="1">
    <location>
        <begin position="267"/>
        <end position="285"/>
    </location>
</feature>
<evidence type="ECO:0000313" key="3">
    <source>
        <dbReference type="Proteomes" id="UP000503222"/>
    </source>
</evidence>
<keyword evidence="1" id="KW-0472">Membrane</keyword>
<keyword evidence="3" id="KW-1185">Reference proteome</keyword>
<reference evidence="2 3" key="1">
    <citation type="submission" date="2020-03" db="EMBL/GenBank/DDBJ databases">
        <title>Sphingomonas sp. nov., isolated from fish.</title>
        <authorList>
            <person name="Hyun D.-W."/>
            <person name="Bae J.-W."/>
        </authorList>
    </citation>
    <scope>NUCLEOTIDE SEQUENCE [LARGE SCALE GENOMIC DNA]</scope>
    <source>
        <strain evidence="2 3">HDW15B</strain>
    </source>
</reference>
<dbReference type="Proteomes" id="UP000503222">
    <property type="component" value="Chromosome"/>
</dbReference>
<name>A0A6G7YRT5_9SPHN</name>
<protein>
    <recommendedName>
        <fullName evidence="4">Glycosyltransferase RgtA/B/C/D-like domain-containing protein</fullName>
    </recommendedName>
</protein>
<evidence type="ECO:0008006" key="4">
    <source>
        <dbReference type="Google" id="ProtNLM"/>
    </source>
</evidence>
<gene>
    <name evidence="2" type="ORF">G7077_11635</name>
</gene>
<feature type="transmembrane region" description="Helical" evidence="1">
    <location>
        <begin position="37"/>
        <end position="58"/>
    </location>
</feature>
<evidence type="ECO:0000256" key="1">
    <source>
        <dbReference type="SAM" id="Phobius"/>
    </source>
</evidence>
<keyword evidence="1" id="KW-0812">Transmembrane</keyword>
<accession>A0A6G7YRT5</accession>
<evidence type="ECO:0000313" key="2">
    <source>
        <dbReference type="EMBL" id="QIK79458.1"/>
    </source>
</evidence>
<feature type="transmembrane region" description="Helical" evidence="1">
    <location>
        <begin position="344"/>
        <end position="364"/>
    </location>
</feature>
<feature type="transmembrane region" description="Helical" evidence="1">
    <location>
        <begin position="203"/>
        <end position="223"/>
    </location>
</feature>
<dbReference type="EMBL" id="CP049869">
    <property type="protein sequence ID" value="QIK79458.1"/>
    <property type="molecule type" value="Genomic_DNA"/>
</dbReference>
<dbReference type="RefSeq" id="WP_166411845.1">
    <property type="nucleotide sequence ID" value="NZ_CP049869.1"/>
</dbReference>
<sequence length="511" mass="57665">MYATAINQLELLVRRCADLTERAFGQINLGLQNQKRWLVAAGTLLLLQVLLVGTHVAWMDEWQALQIALQSPTLPALFANLRYEGHPALWYLLLRLLGLLLPYMWVLAVAQFMVALAMQATILFASPFQRFERLLIGGSYFILFEFGTLSRGMGLGAFLTVAFFAAHWRALTWLILALLPNVDALFGMISIVGILITKKDGRFSWLGAGLWALGSLFAAWTVFPAADVKPTLEVPVPFTGLVHSIVSFGPLFIPLHTYAGHLKWGGILPWNLSIGSGLIFLAFAFHQTRKTRLHLLLLAGFIVAVLLFRVFIYPLSVRHLALIPLLLILLKWRELRIGGTLEPLFRMWLLVIALAGAAVSAISFQRPFDRIPEVADYIANNGLQDKHWVSYPDSMAAGVFGILDREAHTLGKGCTQSFLRWDYRNDYQELNELDAAFKQVSRDYGRYYLVTSYALERHMTVPLQRIAHFSAGYDGRPYYLYIVAPQLRESNRQPPKCEPVRIHLSEATLLR</sequence>
<feature type="transmembrane region" description="Helical" evidence="1">
    <location>
        <begin position="140"/>
        <end position="165"/>
    </location>
</feature>
<organism evidence="2 3">
    <name type="scientific">Sphingomonas piscis</name>
    <dbReference type="NCBI Taxonomy" id="2714943"/>
    <lineage>
        <taxon>Bacteria</taxon>
        <taxon>Pseudomonadati</taxon>
        <taxon>Pseudomonadota</taxon>
        <taxon>Alphaproteobacteria</taxon>
        <taxon>Sphingomonadales</taxon>
        <taxon>Sphingomonadaceae</taxon>
        <taxon>Sphingomonas</taxon>
    </lineage>
</organism>
<proteinExistence type="predicted"/>
<dbReference type="KEGG" id="spii:G7077_11635"/>
<feature type="transmembrane region" description="Helical" evidence="1">
    <location>
        <begin position="112"/>
        <end position="128"/>
    </location>
</feature>
<feature type="transmembrane region" description="Helical" evidence="1">
    <location>
        <begin position="171"/>
        <end position="196"/>
    </location>
</feature>
<feature type="transmembrane region" description="Helical" evidence="1">
    <location>
        <begin position="291"/>
        <end position="308"/>
    </location>
</feature>